<reference evidence="2" key="2">
    <citation type="journal article" date="2022" name="Microbiol. Resour. Announc.">
        <title>Whole-Genome Sequence of Entomortierella parvispora E1425, a Mucoromycotan Fungus Associated with Burkholderiaceae-Related Endosymbiotic Bacteria.</title>
        <authorList>
            <person name="Herlambang A."/>
            <person name="Guo Y."/>
            <person name="Takashima Y."/>
            <person name="Narisawa K."/>
            <person name="Ohta H."/>
            <person name="Nishizawa T."/>
        </authorList>
    </citation>
    <scope>NUCLEOTIDE SEQUENCE</scope>
    <source>
        <strain evidence="2">E1425</strain>
    </source>
</reference>
<evidence type="ECO:0000313" key="3">
    <source>
        <dbReference type="Proteomes" id="UP000827284"/>
    </source>
</evidence>
<dbReference type="Proteomes" id="UP000827284">
    <property type="component" value="Unassembled WGS sequence"/>
</dbReference>
<keyword evidence="3" id="KW-1185">Reference proteome</keyword>
<name>A0A9P3HI73_9FUNG</name>
<proteinExistence type="predicted"/>
<comment type="caution">
    <text evidence="2">The sequence shown here is derived from an EMBL/GenBank/DDBJ whole genome shotgun (WGS) entry which is preliminary data.</text>
</comment>
<feature type="compositionally biased region" description="Basic and acidic residues" evidence="1">
    <location>
        <begin position="113"/>
        <end position="142"/>
    </location>
</feature>
<protein>
    <submittedName>
        <fullName evidence="2">Uncharacterized protein</fullName>
    </submittedName>
</protein>
<feature type="region of interest" description="Disordered" evidence="1">
    <location>
        <begin position="83"/>
        <end position="149"/>
    </location>
</feature>
<dbReference type="OrthoDB" id="2426141at2759"/>
<feature type="region of interest" description="Disordered" evidence="1">
    <location>
        <begin position="406"/>
        <end position="436"/>
    </location>
</feature>
<organism evidence="2 3">
    <name type="scientific">Entomortierella parvispora</name>
    <dbReference type="NCBI Taxonomy" id="205924"/>
    <lineage>
        <taxon>Eukaryota</taxon>
        <taxon>Fungi</taxon>
        <taxon>Fungi incertae sedis</taxon>
        <taxon>Mucoromycota</taxon>
        <taxon>Mortierellomycotina</taxon>
        <taxon>Mortierellomycetes</taxon>
        <taxon>Mortierellales</taxon>
        <taxon>Mortierellaceae</taxon>
        <taxon>Entomortierella</taxon>
    </lineage>
</organism>
<dbReference type="EMBL" id="BQFW01000013">
    <property type="protein sequence ID" value="GJJ77091.1"/>
    <property type="molecule type" value="Genomic_DNA"/>
</dbReference>
<dbReference type="AlphaFoldDB" id="A0A9P3HI73"/>
<sequence>MFAQRACSVSLHDQPRTAPKSHHVKHSSQDTFPSAMHPDMTSNYSSTESNNQEYVGNNPYKRKHPFQFDAEFVAALDASLKDQEGEKEISNQPIRAPSPWPNGQRPCKKAKKTMTDRSRATPQDSPERAESNFKKTSQEESTHVAGTKAATTFQPWQAATSESLTRKFGGLAGPSIIDLSSGEELVALHLGENEHKRRRECVINCGSTESQRAEVFEAQEDGNLHPIVDHGSQPSPAKKLRLGKSQSQSHLHFLGDGDSDVQGFKPTEAFWNRKLGASHRQQFFPWLNTKWNRARSTTESRQRDEADQNKDLPLDRIDEIMDSGERALVQVPRQKKLSFPDAMENFHWDSWSMHGPGSVFPLKDTHGGELVLYNRGHQDEDSTFDGVFNDFYDDGPESGVIVEELEDDEDSHSDREEDLENDGNLADDEGCGLVEEDGPLMGLEEKIMDMDLD</sequence>
<evidence type="ECO:0000256" key="1">
    <source>
        <dbReference type="SAM" id="MobiDB-lite"/>
    </source>
</evidence>
<feature type="region of interest" description="Disordered" evidence="1">
    <location>
        <begin position="1"/>
        <end position="62"/>
    </location>
</feature>
<reference evidence="2" key="1">
    <citation type="submission" date="2021-11" db="EMBL/GenBank/DDBJ databases">
        <authorList>
            <person name="Herlambang A."/>
            <person name="Guo Y."/>
            <person name="Takashima Y."/>
            <person name="Nishizawa T."/>
        </authorList>
    </citation>
    <scope>NUCLEOTIDE SEQUENCE</scope>
    <source>
        <strain evidence="2">E1425</strain>
    </source>
</reference>
<accession>A0A9P3HI73</accession>
<feature type="compositionally biased region" description="Polar residues" evidence="1">
    <location>
        <begin position="40"/>
        <end position="55"/>
    </location>
</feature>
<gene>
    <name evidence="2" type="ORF">EMPS_09450</name>
</gene>
<evidence type="ECO:0000313" key="2">
    <source>
        <dbReference type="EMBL" id="GJJ77091.1"/>
    </source>
</evidence>